<accession>A0AAE0HSL2</accession>
<dbReference type="SUPFAM" id="SSF51735">
    <property type="entry name" value="NAD(P)-binding Rossmann-fold domains"/>
    <property type="match status" value="1"/>
</dbReference>
<feature type="domain" description="Cyclic nucleotide-binding" evidence="5">
    <location>
        <begin position="307"/>
        <end position="357"/>
    </location>
</feature>
<dbReference type="PROSITE" id="PS00059">
    <property type="entry name" value="ADH_ZINC"/>
    <property type="match status" value="1"/>
</dbReference>
<comment type="caution">
    <text evidence="6">The sequence shown here is derived from an EMBL/GenBank/DDBJ whole genome shotgun (WGS) entry which is preliminary data.</text>
</comment>
<reference evidence="6" key="1">
    <citation type="journal article" date="2023" name="Mol. Phylogenet. Evol.">
        <title>Genome-scale phylogeny and comparative genomics of the fungal order Sordariales.</title>
        <authorList>
            <person name="Hensen N."/>
            <person name="Bonometti L."/>
            <person name="Westerberg I."/>
            <person name="Brannstrom I.O."/>
            <person name="Guillou S."/>
            <person name="Cros-Aarteil S."/>
            <person name="Calhoun S."/>
            <person name="Haridas S."/>
            <person name="Kuo A."/>
            <person name="Mondo S."/>
            <person name="Pangilinan J."/>
            <person name="Riley R."/>
            <person name="LaButti K."/>
            <person name="Andreopoulos B."/>
            <person name="Lipzen A."/>
            <person name="Chen C."/>
            <person name="Yan M."/>
            <person name="Daum C."/>
            <person name="Ng V."/>
            <person name="Clum A."/>
            <person name="Steindorff A."/>
            <person name="Ohm R.A."/>
            <person name="Martin F."/>
            <person name="Silar P."/>
            <person name="Natvig D.O."/>
            <person name="Lalanne C."/>
            <person name="Gautier V."/>
            <person name="Ament-Velasquez S.L."/>
            <person name="Kruys A."/>
            <person name="Hutchinson M.I."/>
            <person name="Powell A.J."/>
            <person name="Barry K."/>
            <person name="Miller A.N."/>
            <person name="Grigoriev I.V."/>
            <person name="Debuchy R."/>
            <person name="Gladieux P."/>
            <person name="Hiltunen Thoren M."/>
            <person name="Johannesson H."/>
        </authorList>
    </citation>
    <scope>NUCLEOTIDE SEQUENCE</scope>
    <source>
        <strain evidence="6">CBS 118394</strain>
    </source>
</reference>
<keyword evidence="2 4" id="KW-0862">Zinc</keyword>
<evidence type="ECO:0000256" key="1">
    <source>
        <dbReference type="ARBA" id="ARBA00022723"/>
    </source>
</evidence>
<dbReference type="Pfam" id="PF00107">
    <property type="entry name" value="ADH_zinc_N"/>
    <property type="match status" value="1"/>
</dbReference>
<dbReference type="Gene3D" id="3.90.180.10">
    <property type="entry name" value="Medium-chain alcohol dehydrogenases, catalytic domain"/>
    <property type="match status" value="1"/>
</dbReference>
<dbReference type="SUPFAM" id="SSF50129">
    <property type="entry name" value="GroES-like"/>
    <property type="match status" value="1"/>
</dbReference>
<comment type="cofactor">
    <cofactor evidence="4">
        <name>Zn(2+)</name>
        <dbReference type="ChEBI" id="CHEBI:29105"/>
    </cofactor>
</comment>
<dbReference type="PANTHER" id="PTHR43401:SF5">
    <property type="entry name" value="ALCOHOL DEHYDROGENASE-RELATED"/>
    <property type="match status" value="1"/>
</dbReference>
<dbReference type="InterPro" id="IPR013154">
    <property type="entry name" value="ADH-like_N"/>
</dbReference>
<reference evidence="6" key="2">
    <citation type="submission" date="2023-06" db="EMBL/GenBank/DDBJ databases">
        <authorList>
            <consortium name="Lawrence Berkeley National Laboratory"/>
            <person name="Haridas S."/>
            <person name="Hensen N."/>
            <person name="Bonometti L."/>
            <person name="Westerberg I."/>
            <person name="Brannstrom I.O."/>
            <person name="Guillou S."/>
            <person name="Cros-Aarteil S."/>
            <person name="Calhoun S."/>
            <person name="Kuo A."/>
            <person name="Mondo S."/>
            <person name="Pangilinan J."/>
            <person name="Riley R."/>
            <person name="Labutti K."/>
            <person name="Andreopoulos B."/>
            <person name="Lipzen A."/>
            <person name="Chen C."/>
            <person name="Yanf M."/>
            <person name="Daum C."/>
            <person name="Ng V."/>
            <person name="Clum A."/>
            <person name="Steindorff A."/>
            <person name="Ohm R."/>
            <person name="Martin F."/>
            <person name="Silar P."/>
            <person name="Natvig D."/>
            <person name="Lalanne C."/>
            <person name="Gautier V."/>
            <person name="Ament-Velasquez S.L."/>
            <person name="Kruys A."/>
            <person name="Hutchinson M.I."/>
            <person name="Powell A.J."/>
            <person name="Barry K."/>
            <person name="Miller A.N."/>
            <person name="Grigoriev I.V."/>
            <person name="Debuchy R."/>
            <person name="Gladieux P."/>
            <person name="Thoren M.H."/>
            <person name="Johannesson H."/>
        </authorList>
    </citation>
    <scope>NUCLEOTIDE SEQUENCE</scope>
    <source>
        <strain evidence="6">CBS 118394</strain>
    </source>
</reference>
<dbReference type="SMART" id="SM00829">
    <property type="entry name" value="PKS_ER"/>
    <property type="match status" value="1"/>
</dbReference>
<dbReference type="PANTHER" id="PTHR43401">
    <property type="entry name" value="L-THREONINE 3-DEHYDROGENASE"/>
    <property type="match status" value="1"/>
</dbReference>
<dbReference type="InterPro" id="IPR013149">
    <property type="entry name" value="ADH-like_C"/>
</dbReference>
<name>A0AAE0HSL2_9PEZI</name>
<dbReference type="Gene3D" id="3.40.50.720">
    <property type="entry name" value="NAD(P)-binding Rossmann-like Domain"/>
    <property type="match status" value="1"/>
</dbReference>
<keyword evidence="7" id="KW-1185">Reference proteome</keyword>
<sequence length="357" mass="38990">MAITQPPELPKSMFAWRKHRGNPEPVWEEVPVPEAPPTGVVVKLLASGVCRSDHSLLTLEKQAAWFQDKWTLGHEGCGKIVRFGSEVKNTQFKIGDVVALHSVPGCGDEQTCPECSRNLAQICETGHHSGIGQDGYYAPYAAIDVRGLVAVPEGVTPAEAAVATDAVQTAYHAIVRRAEVNPTETVFLFGLGGLGFNALQIVRHIGARIIVCDVKQARLDEAAKIGLPKEDIVPIGKSPVEFVEERGLKIDTVLDFCGTHQTFDDAQYIVRRGGKILCVGSIDAENTVHMKIGTRKRLTFIFTYGGQHGDLAEVLQLIKEGVIRPQVIPGKLEDFPRVLRDLEEGKIEGRVALLHDE</sequence>
<dbReference type="InterPro" id="IPR036291">
    <property type="entry name" value="NAD(P)-bd_dom_sf"/>
</dbReference>
<organism evidence="6 7">
    <name type="scientific">Apodospora peruviana</name>
    <dbReference type="NCBI Taxonomy" id="516989"/>
    <lineage>
        <taxon>Eukaryota</taxon>
        <taxon>Fungi</taxon>
        <taxon>Dikarya</taxon>
        <taxon>Ascomycota</taxon>
        <taxon>Pezizomycotina</taxon>
        <taxon>Sordariomycetes</taxon>
        <taxon>Sordariomycetidae</taxon>
        <taxon>Sordariales</taxon>
        <taxon>Lasiosphaeriaceae</taxon>
        <taxon>Apodospora</taxon>
    </lineage>
</organism>
<evidence type="ECO:0000256" key="3">
    <source>
        <dbReference type="ARBA" id="ARBA00023002"/>
    </source>
</evidence>
<dbReference type="AlphaFoldDB" id="A0AAE0HSL2"/>
<evidence type="ECO:0000313" key="6">
    <source>
        <dbReference type="EMBL" id="KAK3311951.1"/>
    </source>
</evidence>
<dbReference type="Proteomes" id="UP001283341">
    <property type="component" value="Unassembled WGS sequence"/>
</dbReference>
<proteinExistence type="inferred from homology"/>
<dbReference type="GO" id="GO:0016491">
    <property type="term" value="F:oxidoreductase activity"/>
    <property type="evidence" value="ECO:0007669"/>
    <property type="project" value="UniProtKB-KW"/>
</dbReference>
<evidence type="ECO:0000259" key="5">
    <source>
        <dbReference type="PROSITE" id="PS50042"/>
    </source>
</evidence>
<keyword evidence="1 4" id="KW-0479">Metal-binding</keyword>
<dbReference type="CDD" id="cd08254">
    <property type="entry name" value="hydroxyacyl_CoA_DH"/>
    <property type="match status" value="1"/>
</dbReference>
<dbReference type="PROSITE" id="PS50042">
    <property type="entry name" value="CNMP_BINDING_3"/>
    <property type="match status" value="1"/>
</dbReference>
<dbReference type="GO" id="GO:0008270">
    <property type="term" value="F:zinc ion binding"/>
    <property type="evidence" value="ECO:0007669"/>
    <property type="project" value="InterPro"/>
</dbReference>
<dbReference type="InterPro" id="IPR011032">
    <property type="entry name" value="GroES-like_sf"/>
</dbReference>
<dbReference type="InterPro" id="IPR002328">
    <property type="entry name" value="ADH_Zn_CS"/>
</dbReference>
<dbReference type="EMBL" id="JAUEDM010000010">
    <property type="protein sequence ID" value="KAK3311951.1"/>
    <property type="molecule type" value="Genomic_DNA"/>
</dbReference>
<gene>
    <name evidence="6" type="ORF">B0H66DRAFT_578655</name>
</gene>
<evidence type="ECO:0000256" key="4">
    <source>
        <dbReference type="RuleBase" id="RU361277"/>
    </source>
</evidence>
<dbReference type="InterPro" id="IPR050129">
    <property type="entry name" value="Zn_alcohol_dh"/>
</dbReference>
<dbReference type="InterPro" id="IPR020843">
    <property type="entry name" value="ER"/>
</dbReference>
<evidence type="ECO:0000313" key="7">
    <source>
        <dbReference type="Proteomes" id="UP001283341"/>
    </source>
</evidence>
<protein>
    <submittedName>
        <fullName evidence="6">Chaperonin 10-like protein</fullName>
    </submittedName>
</protein>
<keyword evidence="3" id="KW-0560">Oxidoreductase</keyword>
<comment type="similarity">
    <text evidence="4">Belongs to the zinc-containing alcohol dehydrogenase family.</text>
</comment>
<dbReference type="InterPro" id="IPR000595">
    <property type="entry name" value="cNMP-bd_dom"/>
</dbReference>
<dbReference type="Pfam" id="PF08240">
    <property type="entry name" value="ADH_N"/>
    <property type="match status" value="1"/>
</dbReference>
<evidence type="ECO:0000256" key="2">
    <source>
        <dbReference type="ARBA" id="ARBA00022833"/>
    </source>
</evidence>